<dbReference type="Pfam" id="PF01612">
    <property type="entry name" value="DNA_pol_A_exo1"/>
    <property type="match status" value="1"/>
</dbReference>
<feature type="compositionally biased region" description="Polar residues" evidence="1">
    <location>
        <begin position="688"/>
        <end position="702"/>
    </location>
</feature>
<dbReference type="GO" id="GO:0006139">
    <property type="term" value="P:nucleobase-containing compound metabolic process"/>
    <property type="evidence" value="ECO:0007669"/>
    <property type="project" value="InterPro"/>
</dbReference>
<feature type="compositionally biased region" description="Polar residues" evidence="1">
    <location>
        <begin position="181"/>
        <end position="191"/>
    </location>
</feature>
<dbReference type="Proteomes" id="UP000799778">
    <property type="component" value="Unassembled WGS sequence"/>
</dbReference>
<dbReference type="CDD" id="cd06141">
    <property type="entry name" value="WRN_exo"/>
    <property type="match status" value="1"/>
</dbReference>
<dbReference type="OrthoDB" id="1920326at2759"/>
<name>A0A6A5XSC2_9PLEO</name>
<dbReference type="InterPro" id="IPR036397">
    <property type="entry name" value="RNaseH_sf"/>
</dbReference>
<feature type="compositionally biased region" description="Polar residues" evidence="1">
    <location>
        <begin position="207"/>
        <end position="218"/>
    </location>
</feature>
<dbReference type="Gene3D" id="3.30.420.10">
    <property type="entry name" value="Ribonuclease H-like superfamily/Ribonuclease H"/>
    <property type="match status" value="1"/>
</dbReference>
<dbReference type="InterPro" id="IPR052408">
    <property type="entry name" value="Exonuclease_MUT-7-like"/>
</dbReference>
<dbReference type="AlphaFoldDB" id="A0A6A5XSC2"/>
<feature type="compositionally biased region" description="Basic residues" evidence="1">
    <location>
        <begin position="531"/>
        <end position="542"/>
    </location>
</feature>
<dbReference type="GO" id="GO:0008408">
    <property type="term" value="F:3'-5' exonuclease activity"/>
    <property type="evidence" value="ECO:0007669"/>
    <property type="project" value="InterPro"/>
</dbReference>
<dbReference type="GeneID" id="54279119"/>
<accession>A0A6A5XSC2</accession>
<keyword evidence="4" id="KW-1185">Reference proteome</keyword>
<gene>
    <name evidence="3" type="ORF">BU24DRAFT_192791</name>
</gene>
<evidence type="ECO:0000259" key="2">
    <source>
        <dbReference type="SMART" id="SM00474"/>
    </source>
</evidence>
<feature type="region of interest" description="Disordered" evidence="1">
    <location>
        <begin position="675"/>
        <end position="736"/>
    </location>
</feature>
<organism evidence="3 4">
    <name type="scientific">Aaosphaeria arxii CBS 175.79</name>
    <dbReference type="NCBI Taxonomy" id="1450172"/>
    <lineage>
        <taxon>Eukaryota</taxon>
        <taxon>Fungi</taxon>
        <taxon>Dikarya</taxon>
        <taxon>Ascomycota</taxon>
        <taxon>Pezizomycotina</taxon>
        <taxon>Dothideomycetes</taxon>
        <taxon>Pleosporomycetidae</taxon>
        <taxon>Pleosporales</taxon>
        <taxon>Pleosporales incertae sedis</taxon>
        <taxon>Aaosphaeria</taxon>
    </lineage>
</organism>
<evidence type="ECO:0000313" key="3">
    <source>
        <dbReference type="EMBL" id="KAF2016072.1"/>
    </source>
</evidence>
<proteinExistence type="predicted"/>
<dbReference type="SMART" id="SM00474">
    <property type="entry name" value="35EXOc"/>
    <property type="match status" value="1"/>
</dbReference>
<dbReference type="EMBL" id="ML978069">
    <property type="protein sequence ID" value="KAF2016072.1"/>
    <property type="molecule type" value="Genomic_DNA"/>
</dbReference>
<dbReference type="RefSeq" id="XP_033384411.1">
    <property type="nucleotide sequence ID" value="XM_033521722.1"/>
</dbReference>
<feature type="compositionally biased region" description="Polar residues" evidence="1">
    <location>
        <begin position="578"/>
        <end position="599"/>
    </location>
</feature>
<reference evidence="3" key="1">
    <citation type="journal article" date="2020" name="Stud. Mycol.">
        <title>101 Dothideomycetes genomes: a test case for predicting lifestyles and emergence of pathogens.</title>
        <authorList>
            <person name="Haridas S."/>
            <person name="Albert R."/>
            <person name="Binder M."/>
            <person name="Bloem J."/>
            <person name="Labutti K."/>
            <person name="Salamov A."/>
            <person name="Andreopoulos B."/>
            <person name="Baker S."/>
            <person name="Barry K."/>
            <person name="Bills G."/>
            <person name="Bluhm B."/>
            <person name="Cannon C."/>
            <person name="Castanera R."/>
            <person name="Culley D."/>
            <person name="Daum C."/>
            <person name="Ezra D."/>
            <person name="Gonzalez J."/>
            <person name="Henrissat B."/>
            <person name="Kuo A."/>
            <person name="Liang C."/>
            <person name="Lipzen A."/>
            <person name="Lutzoni F."/>
            <person name="Magnuson J."/>
            <person name="Mondo S."/>
            <person name="Nolan M."/>
            <person name="Ohm R."/>
            <person name="Pangilinan J."/>
            <person name="Park H.-J."/>
            <person name="Ramirez L."/>
            <person name="Alfaro M."/>
            <person name="Sun H."/>
            <person name="Tritt A."/>
            <person name="Yoshinaga Y."/>
            <person name="Zwiers L.-H."/>
            <person name="Turgeon B."/>
            <person name="Goodwin S."/>
            <person name="Spatafora J."/>
            <person name="Crous P."/>
            <person name="Grigoriev I."/>
        </authorList>
    </citation>
    <scope>NUCLEOTIDE SEQUENCE</scope>
    <source>
        <strain evidence="3">CBS 175.79</strain>
    </source>
</reference>
<evidence type="ECO:0000313" key="4">
    <source>
        <dbReference type="Proteomes" id="UP000799778"/>
    </source>
</evidence>
<dbReference type="InterPro" id="IPR002562">
    <property type="entry name" value="3'-5'_exonuclease_dom"/>
</dbReference>
<dbReference type="SUPFAM" id="SSF53098">
    <property type="entry name" value="Ribonuclease H-like"/>
    <property type="match status" value="1"/>
</dbReference>
<evidence type="ECO:0000256" key="1">
    <source>
        <dbReference type="SAM" id="MobiDB-lite"/>
    </source>
</evidence>
<sequence>MPLRLRGTSACASSASLRPLSSRAMAAAEARCTGVGVDESQTSSASIHTPPFPNSSTATPSYSCFQGNRIWTPADGILFATKPQISNTSITNVNTQGRAMFMVGPYARHDPTHSQAFVHSIESKRTNAITINSKKCRMERPRFALPSPQPTHCGSVHSIHTSSLKAQHPARFPIGSGRPRNLSTESSSCRSPISDVDDPGEARVSVFTGSESATTTTGPCRGTLDTGVSRPQTDDSEITHTSVNPDSSVMPDPNILESKESSFVISEGADLLDDAENMEEHAPLSFQIPADTLREKMQVSPRVGDRYWSHKLYRGLNDESLLIHYCKTFEIAEHVAKYFLQEKVIGFDIEWKPFGRADSIKENASLIQLACEGRIALFHLALFDGTAAEQLLPPSLKAVIESPNVLKVGVAIKADFTRLQKYLNVEPLGVFELSRLHNLVENFTINHEKAGSKKHVGLAAQVQQHLQLPLEKGDVRHSDWSKLLTPSQIEYAAADAYAGFRLFDALDRKRKLLKPIPPRPLLCDFDPKATPSRRRARRKRSTKVASDDRQDESEGLVAEEGEDAEEYAAVAEDFQGCEDSTSAPQTTPSTMSPSVSLVQKDSHPPEKNYNASIDQQQTRHIGRIKMTAYTDGEVVYPSLPMVGSDVTNMLDFPATLDPSTPSQVHDRAHEAIGIQSPHDGLSWGKGAHQSSNGTLENGNPATANPVEELKHSEIQSPRSASGLAFKPLMPSAKNDRSSEYNLAEDWAQSYLYRTIPLPTSTTTARIRATVPLLRAYHLWYHQSMTPDAISRQLRDPPLAISTVSSYILQAVTIEKLAYRNQDMRDVLNGIPVGLRMTRWKWLVDKLGGV</sequence>
<dbReference type="PANTHER" id="PTHR47765:SF2">
    <property type="entry name" value="EXONUCLEASE MUT-7 HOMOLOG"/>
    <property type="match status" value="1"/>
</dbReference>
<dbReference type="PANTHER" id="PTHR47765">
    <property type="entry name" value="3'-5' EXONUCLEASE DOMAIN-CONTAINING PROTEIN"/>
    <property type="match status" value="1"/>
</dbReference>
<feature type="region of interest" description="Disordered" evidence="1">
    <location>
        <begin position="171"/>
        <end position="254"/>
    </location>
</feature>
<feature type="compositionally biased region" description="Acidic residues" evidence="1">
    <location>
        <begin position="549"/>
        <end position="563"/>
    </location>
</feature>
<dbReference type="GO" id="GO:0003676">
    <property type="term" value="F:nucleic acid binding"/>
    <property type="evidence" value="ECO:0007669"/>
    <property type="project" value="InterPro"/>
</dbReference>
<feature type="region of interest" description="Disordered" evidence="1">
    <location>
        <begin position="520"/>
        <end position="563"/>
    </location>
</feature>
<feature type="region of interest" description="Disordered" evidence="1">
    <location>
        <begin position="576"/>
        <end position="610"/>
    </location>
</feature>
<protein>
    <recommendedName>
        <fullName evidence="2">3'-5' exonuclease domain-containing protein</fullName>
    </recommendedName>
</protein>
<feature type="domain" description="3'-5' exonuclease" evidence="2">
    <location>
        <begin position="326"/>
        <end position="511"/>
    </location>
</feature>
<dbReference type="InterPro" id="IPR012337">
    <property type="entry name" value="RNaseH-like_sf"/>
</dbReference>